<dbReference type="AlphaFoldDB" id="A0AAD8NN90"/>
<feature type="compositionally biased region" description="Basic and acidic residues" evidence="1">
    <location>
        <begin position="1"/>
        <end position="11"/>
    </location>
</feature>
<evidence type="ECO:0000313" key="4">
    <source>
        <dbReference type="Proteomes" id="UP001229421"/>
    </source>
</evidence>
<dbReference type="PANTHER" id="PTHR37610:SF97">
    <property type="entry name" value="RETROTRANSPOSON GAG DOMAIN-CONTAINING PROTEIN"/>
    <property type="match status" value="1"/>
</dbReference>
<dbReference type="PANTHER" id="PTHR37610">
    <property type="entry name" value="CCHC-TYPE DOMAIN-CONTAINING PROTEIN"/>
    <property type="match status" value="1"/>
</dbReference>
<keyword evidence="4" id="KW-1185">Reference proteome</keyword>
<sequence length="144" mass="15866">MTGEKPSDGGKNDANGSGKNDASGSGKKDAIDVNSPYYLSPSDLPKQMHVNEVLTDGNYSDWAKEMANFLFAKNKMGFVDGTIPKPEKEAGNYMQWMRCDAMIIGWLTTAMDKDIRGSVKYANASSEIWKDLKERFGKESAPRA</sequence>
<gene>
    <name evidence="3" type="ORF">QVD17_30228</name>
</gene>
<evidence type="ECO:0000256" key="1">
    <source>
        <dbReference type="SAM" id="MobiDB-lite"/>
    </source>
</evidence>
<dbReference type="Proteomes" id="UP001229421">
    <property type="component" value="Unassembled WGS sequence"/>
</dbReference>
<dbReference type="EMBL" id="JAUHHV010000008">
    <property type="protein sequence ID" value="KAK1414483.1"/>
    <property type="molecule type" value="Genomic_DNA"/>
</dbReference>
<accession>A0AAD8NN90</accession>
<evidence type="ECO:0000313" key="3">
    <source>
        <dbReference type="EMBL" id="KAK1414483.1"/>
    </source>
</evidence>
<organism evidence="3 4">
    <name type="scientific">Tagetes erecta</name>
    <name type="common">African marigold</name>
    <dbReference type="NCBI Taxonomy" id="13708"/>
    <lineage>
        <taxon>Eukaryota</taxon>
        <taxon>Viridiplantae</taxon>
        <taxon>Streptophyta</taxon>
        <taxon>Embryophyta</taxon>
        <taxon>Tracheophyta</taxon>
        <taxon>Spermatophyta</taxon>
        <taxon>Magnoliopsida</taxon>
        <taxon>eudicotyledons</taxon>
        <taxon>Gunneridae</taxon>
        <taxon>Pentapetalae</taxon>
        <taxon>asterids</taxon>
        <taxon>campanulids</taxon>
        <taxon>Asterales</taxon>
        <taxon>Asteraceae</taxon>
        <taxon>Asteroideae</taxon>
        <taxon>Heliantheae alliance</taxon>
        <taxon>Tageteae</taxon>
        <taxon>Tagetes</taxon>
    </lineage>
</organism>
<feature type="region of interest" description="Disordered" evidence="1">
    <location>
        <begin position="1"/>
        <end position="34"/>
    </location>
</feature>
<feature type="compositionally biased region" description="Polar residues" evidence="1">
    <location>
        <begin position="14"/>
        <end position="23"/>
    </location>
</feature>
<reference evidence="3" key="1">
    <citation type="journal article" date="2023" name="bioRxiv">
        <title>Improved chromosome-level genome assembly for marigold (Tagetes erecta).</title>
        <authorList>
            <person name="Jiang F."/>
            <person name="Yuan L."/>
            <person name="Wang S."/>
            <person name="Wang H."/>
            <person name="Xu D."/>
            <person name="Wang A."/>
            <person name="Fan W."/>
        </authorList>
    </citation>
    <scope>NUCLEOTIDE SEQUENCE</scope>
    <source>
        <strain evidence="3">WSJ</strain>
        <tissue evidence="3">Leaf</tissue>
    </source>
</reference>
<comment type="caution">
    <text evidence="3">The sequence shown here is derived from an EMBL/GenBank/DDBJ whole genome shotgun (WGS) entry which is preliminary data.</text>
</comment>
<dbReference type="Pfam" id="PF14244">
    <property type="entry name" value="Retrotran_gag_3"/>
    <property type="match status" value="1"/>
</dbReference>
<feature type="domain" description="Retrotransposon Copia-like N-terminal" evidence="2">
    <location>
        <begin position="52"/>
        <end position="87"/>
    </location>
</feature>
<dbReference type="InterPro" id="IPR029472">
    <property type="entry name" value="Copia-like_N"/>
</dbReference>
<evidence type="ECO:0000259" key="2">
    <source>
        <dbReference type="Pfam" id="PF14244"/>
    </source>
</evidence>
<name>A0AAD8NN90_TARER</name>
<protein>
    <recommendedName>
        <fullName evidence="2">Retrotransposon Copia-like N-terminal domain-containing protein</fullName>
    </recommendedName>
</protein>
<proteinExistence type="predicted"/>